<organism evidence="1">
    <name type="scientific">Anguilla anguilla</name>
    <name type="common">European freshwater eel</name>
    <name type="synonym">Muraena anguilla</name>
    <dbReference type="NCBI Taxonomy" id="7936"/>
    <lineage>
        <taxon>Eukaryota</taxon>
        <taxon>Metazoa</taxon>
        <taxon>Chordata</taxon>
        <taxon>Craniata</taxon>
        <taxon>Vertebrata</taxon>
        <taxon>Euteleostomi</taxon>
        <taxon>Actinopterygii</taxon>
        <taxon>Neopterygii</taxon>
        <taxon>Teleostei</taxon>
        <taxon>Anguilliformes</taxon>
        <taxon>Anguillidae</taxon>
        <taxon>Anguilla</taxon>
    </lineage>
</organism>
<sequence length="28" mass="3128">MLRLPDIDIETSWIRSLKDSALAGLTLV</sequence>
<dbReference type="EMBL" id="GBXM01054007">
    <property type="protein sequence ID" value="JAH54570.1"/>
    <property type="molecule type" value="Transcribed_RNA"/>
</dbReference>
<evidence type="ECO:0000313" key="1">
    <source>
        <dbReference type="EMBL" id="JAH54570.1"/>
    </source>
</evidence>
<protein>
    <submittedName>
        <fullName evidence="1">Uncharacterized protein</fullName>
    </submittedName>
</protein>
<reference evidence="1" key="2">
    <citation type="journal article" date="2015" name="Fish Shellfish Immunol.">
        <title>Early steps in the European eel (Anguilla anguilla)-Vibrio vulnificus interaction in the gills: Role of the RtxA13 toxin.</title>
        <authorList>
            <person name="Callol A."/>
            <person name="Pajuelo D."/>
            <person name="Ebbesson L."/>
            <person name="Teles M."/>
            <person name="MacKenzie S."/>
            <person name="Amaro C."/>
        </authorList>
    </citation>
    <scope>NUCLEOTIDE SEQUENCE</scope>
</reference>
<dbReference type="AlphaFoldDB" id="A0A0E9TNV9"/>
<reference evidence="1" key="1">
    <citation type="submission" date="2014-11" db="EMBL/GenBank/DDBJ databases">
        <authorList>
            <person name="Amaro Gonzalez C."/>
        </authorList>
    </citation>
    <scope>NUCLEOTIDE SEQUENCE</scope>
</reference>
<accession>A0A0E9TNV9</accession>
<name>A0A0E9TNV9_ANGAN</name>
<proteinExistence type="predicted"/>